<organism evidence="1">
    <name type="scientific">Rhizophora mucronata</name>
    <name type="common">Asiatic mangrove</name>
    <dbReference type="NCBI Taxonomy" id="61149"/>
    <lineage>
        <taxon>Eukaryota</taxon>
        <taxon>Viridiplantae</taxon>
        <taxon>Streptophyta</taxon>
        <taxon>Embryophyta</taxon>
        <taxon>Tracheophyta</taxon>
        <taxon>Spermatophyta</taxon>
        <taxon>Magnoliopsida</taxon>
        <taxon>eudicotyledons</taxon>
        <taxon>Gunneridae</taxon>
        <taxon>Pentapetalae</taxon>
        <taxon>rosids</taxon>
        <taxon>fabids</taxon>
        <taxon>Malpighiales</taxon>
        <taxon>Rhizophoraceae</taxon>
        <taxon>Rhizophora</taxon>
    </lineage>
</organism>
<name>A0A2P2IPE7_RHIMU</name>
<evidence type="ECO:0000313" key="1">
    <source>
        <dbReference type="EMBL" id="MBW83089.1"/>
    </source>
</evidence>
<dbReference type="EMBL" id="GGEC01002606">
    <property type="protein sequence ID" value="MBW83089.1"/>
    <property type="molecule type" value="Transcribed_RNA"/>
</dbReference>
<reference evidence="1" key="1">
    <citation type="submission" date="2018-02" db="EMBL/GenBank/DDBJ databases">
        <title>Rhizophora mucronata_Transcriptome.</title>
        <authorList>
            <person name="Meera S.P."/>
            <person name="Sreeshan A."/>
            <person name="Augustine A."/>
        </authorList>
    </citation>
    <scope>NUCLEOTIDE SEQUENCE</scope>
    <source>
        <tissue evidence="1">Leaf</tissue>
    </source>
</reference>
<accession>A0A2P2IPE7</accession>
<dbReference type="AlphaFoldDB" id="A0A2P2IPE7"/>
<sequence>MHYVPKGRICTQQCFQPKKKKKKVWYGIAQGSCCITKPT</sequence>
<proteinExistence type="predicted"/>
<protein>
    <submittedName>
        <fullName evidence="1">Uncharacterized protein</fullName>
    </submittedName>
</protein>